<comment type="subcellular location">
    <subcellularLocation>
        <location evidence="1">Cell membrane</location>
        <topology evidence="1">Multi-pass membrane protein</topology>
    </subcellularLocation>
</comment>
<keyword evidence="9" id="KW-1185">Reference proteome</keyword>
<dbReference type="Proteomes" id="UP001222118">
    <property type="component" value="Chromosome"/>
</dbReference>
<feature type="transmembrane region" description="Helical" evidence="7">
    <location>
        <begin position="194"/>
        <end position="215"/>
    </location>
</feature>
<feature type="transmembrane region" description="Helical" evidence="7">
    <location>
        <begin position="143"/>
        <end position="174"/>
    </location>
</feature>
<proteinExistence type="inferred from homology"/>
<dbReference type="InterPro" id="IPR014047">
    <property type="entry name" value="Chr_Tranpt_l_chain"/>
</dbReference>
<keyword evidence="6 7" id="KW-0472">Membrane</keyword>
<evidence type="ECO:0000313" key="9">
    <source>
        <dbReference type="Proteomes" id="UP001222118"/>
    </source>
</evidence>
<dbReference type="PIRSF" id="PIRSF004810">
    <property type="entry name" value="ChrA"/>
    <property type="match status" value="1"/>
</dbReference>
<evidence type="ECO:0000256" key="2">
    <source>
        <dbReference type="ARBA" id="ARBA00005262"/>
    </source>
</evidence>
<dbReference type="PANTHER" id="PTHR33567">
    <property type="entry name" value="CHROMATE ION TRANSPORTER (EUROFUNG)"/>
    <property type="match status" value="1"/>
</dbReference>
<feature type="transmembrane region" description="Helical" evidence="7">
    <location>
        <begin position="227"/>
        <end position="247"/>
    </location>
</feature>
<keyword evidence="4 7" id="KW-0812">Transmembrane</keyword>
<evidence type="ECO:0000256" key="1">
    <source>
        <dbReference type="ARBA" id="ARBA00004651"/>
    </source>
</evidence>
<dbReference type="NCBIfam" id="TIGR00937">
    <property type="entry name" value="2A51"/>
    <property type="match status" value="1"/>
</dbReference>
<dbReference type="InterPro" id="IPR003370">
    <property type="entry name" value="Chromate_transpt"/>
</dbReference>
<protein>
    <submittedName>
        <fullName evidence="8">Chromate efflux transporter</fullName>
    </submittedName>
</protein>
<feature type="transmembrane region" description="Helical" evidence="7">
    <location>
        <begin position="328"/>
        <end position="346"/>
    </location>
</feature>
<keyword evidence="3" id="KW-1003">Cell membrane</keyword>
<name>A0ABY7Z303_9HYPH</name>
<feature type="transmembrane region" description="Helical" evidence="7">
    <location>
        <begin position="379"/>
        <end position="395"/>
    </location>
</feature>
<comment type="similarity">
    <text evidence="2">Belongs to the chromate ion transporter (CHR) (TC 2.A.51) family.</text>
</comment>
<feature type="transmembrane region" description="Helical" evidence="7">
    <location>
        <begin position="107"/>
        <end position="131"/>
    </location>
</feature>
<evidence type="ECO:0000313" key="8">
    <source>
        <dbReference type="EMBL" id="WDR07479.1"/>
    </source>
</evidence>
<keyword evidence="5 7" id="KW-1133">Transmembrane helix</keyword>
<gene>
    <name evidence="8" type="primary">chrA</name>
    <name evidence="8" type="ORF">PSQ90_05485</name>
</gene>
<evidence type="ECO:0000256" key="6">
    <source>
        <dbReference type="ARBA" id="ARBA00023136"/>
    </source>
</evidence>
<evidence type="ECO:0000256" key="7">
    <source>
        <dbReference type="SAM" id="Phobius"/>
    </source>
</evidence>
<dbReference type="PANTHER" id="PTHR33567:SF3">
    <property type="entry name" value="CHROMATE ION TRANSPORTER (EUROFUNG)"/>
    <property type="match status" value="1"/>
</dbReference>
<feature type="transmembrane region" description="Helical" evidence="7">
    <location>
        <begin position="79"/>
        <end position="101"/>
    </location>
</feature>
<feature type="transmembrane region" description="Helical" evidence="7">
    <location>
        <begin position="353"/>
        <end position="373"/>
    </location>
</feature>
<evidence type="ECO:0000256" key="3">
    <source>
        <dbReference type="ARBA" id="ARBA00022475"/>
    </source>
</evidence>
<evidence type="ECO:0000256" key="5">
    <source>
        <dbReference type="ARBA" id="ARBA00022989"/>
    </source>
</evidence>
<feature type="transmembrane region" description="Helical" evidence="7">
    <location>
        <begin position="259"/>
        <end position="281"/>
    </location>
</feature>
<evidence type="ECO:0000256" key="4">
    <source>
        <dbReference type="ARBA" id="ARBA00022692"/>
    </source>
</evidence>
<organism evidence="8 9">
    <name type="scientific">Devosia rhodophyticola</name>
    <dbReference type="NCBI Taxonomy" id="3026423"/>
    <lineage>
        <taxon>Bacteria</taxon>
        <taxon>Pseudomonadati</taxon>
        <taxon>Pseudomonadota</taxon>
        <taxon>Alphaproteobacteria</taxon>
        <taxon>Hyphomicrobiales</taxon>
        <taxon>Devosiaceae</taxon>
        <taxon>Devosia</taxon>
    </lineage>
</organism>
<dbReference type="EMBL" id="CP118247">
    <property type="protein sequence ID" value="WDR07479.1"/>
    <property type="molecule type" value="Genomic_DNA"/>
</dbReference>
<dbReference type="Pfam" id="PF02417">
    <property type="entry name" value="Chromate_transp"/>
    <property type="match status" value="2"/>
</dbReference>
<sequence>MRVSALDVLLAFFRLGLTSFGGPVAHLGYFRQEFVVKRGWIDEPGYADIVALCQFLPGPASSQVGFALGLRRAGAWGGLAAWVGFTLPSAIALIAFAYAASLFDGPVGAAILHGLKLVAVAVVAQAVWGMAKTLCPDRTRGTIGALAAMLVLLVGGAFGQIAAIVLGGAAGLAFLSNLKAPETGHLAFPISRTVGIVALVLFAILLLGLPLLASIGSGGVGLALFDGFYRSGALVFGGGHVVLPLLQEQVVPQFIGADSFLAGYGAAQAVPGPLFTFAAYLGTVIGSNTIGPIAAIICLIAIFLPGLLLVVGAMPFWEQFRTLPKGRAIMAGANAAVVGILGAALYDPVWTSAVIAPVDVAIALAGFGLLVLWKAPPTLVVGVVLVISVLSGLMLG</sequence>
<feature type="transmembrane region" description="Helical" evidence="7">
    <location>
        <begin position="293"/>
        <end position="316"/>
    </location>
</feature>
<accession>A0ABY7Z303</accession>
<reference evidence="8 9" key="1">
    <citation type="submission" date="2023-02" db="EMBL/GenBank/DDBJ databases">
        <title>Devosia chondri sp. nov., isolated from the phycosphere of marine algae.</title>
        <authorList>
            <person name="Kim J.M."/>
            <person name="Lee J.K."/>
            <person name="Choi B.J."/>
            <person name="Bayburt H."/>
            <person name="Jeon C.O."/>
        </authorList>
    </citation>
    <scope>NUCLEOTIDE SEQUENCE [LARGE SCALE GENOMIC DNA]</scope>
    <source>
        <strain evidence="8 9">G2-5</strain>
    </source>
</reference>